<dbReference type="EMBL" id="AWUE01019080">
    <property type="protein sequence ID" value="OMO76494.1"/>
    <property type="molecule type" value="Genomic_DNA"/>
</dbReference>
<reference evidence="12" key="1">
    <citation type="submission" date="2013-09" db="EMBL/GenBank/DDBJ databases">
        <title>Corchorus olitorius genome sequencing.</title>
        <authorList>
            <person name="Alam M."/>
            <person name="Haque M.S."/>
            <person name="Islam M.S."/>
            <person name="Emdad E.M."/>
            <person name="Islam M.M."/>
            <person name="Ahmed B."/>
            <person name="Halim A."/>
            <person name="Hossen Q.M.M."/>
            <person name="Hossain M.Z."/>
            <person name="Ahmed R."/>
            <person name="Khan M.M."/>
            <person name="Islam R."/>
            <person name="Rashid M.M."/>
            <person name="Khan S.A."/>
            <person name="Rahman M.S."/>
            <person name="Alam M."/>
            <person name="Yahiya A.S."/>
            <person name="Khan M.S."/>
            <person name="Azam M.S."/>
            <person name="Haque T."/>
            <person name="Lashkar M.Z.H."/>
            <person name="Akhand A.I."/>
            <person name="Morshed G."/>
            <person name="Roy S."/>
            <person name="Uddin K.S."/>
            <person name="Rabeya T."/>
            <person name="Hossain A.S."/>
            <person name="Chowdhury A."/>
            <person name="Snigdha A.R."/>
            <person name="Mortoza M.S."/>
            <person name="Matin S.A."/>
            <person name="Hoque S.M.E."/>
            <person name="Islam M.K."/>
            <person name="Roy D.K."/>
            <person name="Haider R."/>
            <person name="Moosa M.M."/>
            <person name="Elias S.M."/>
            <person name="Hasan A.M."/>
            <person name="Jahan S."/>
            <person name="Shafiuddin M."/>
            <person name="Mahmood N."/>
            <person name="Shommy N.S."/>
        </authorList>
    </citation>
    <scope>NUCLEOTIDE SEQUENCE [LARGE SCALE GENOMIC DNA]</scope>
    <source>
        <strain evidence="12">cv. O-4</strain>
    </source>
</reference>
<feature type="active site" description="Charge relay system" evidence="6 7">
    <location>
        <position position="531"/>
    </location>
</feature>
<feature type="active site" description="Charge relay system" evidence="6 7">
    <location>
        <position position="142"/>
    </location>
</feature>
<evidence type="ECO:0000259" key="10">
    <source>
        <dbReference type="Pfam" id="PF17766"/>
    </source>
</evidence>
<feature type="active site" description="Charge relay system" evidence="6 7">
    <location>
        <position position="205"/>
    </location>
</feature>
<dbReference type="InterPro" id="IPR023828">
    <property type="entry name" value="Peptidase_S8_Ser-AS"/>
</dbReference>
<evidence type="ECO:0000256" key="4">
    <source>
        <dbReference type="ARBA" id="ARBA00022801"/>
    </source>
</evidence>
<dbReference type="InterPro" id="IPR015500">
    <property type="entry name" value="Peptidase_S8_subtilisin-rel"/>
</dbReference>
<dbReference type="Proteomes" id="UP000187203">
    <property type="component" value="Unassembled WGS sequence"/>
</dbReference>
<dbReference type="Gene3D" id="3.50.30.30">
    <property type="match status" value="1"/>
</dbReference>
<name>A0A1R3I1M9_9ROSI</name>
<organism evidence="11 12">
    <name type="scientific">Corchorus olitorius</name>
    <dbReference type="NCBI Taxonomy" id="93759"/>
    <lineage>
        <taxon>Eukaryota</taxon>
        <taxon>Viridiplantae</taxon>
        <taxon>Streptophyta</taxon>
        <taxon>Embryophyta</taxon>
        <taxon>Tracheophyta</taxon>
        <taxon>Spermatophyta</taxon>
        <taxon>Magnoliopsida</taxon>
        <taxon>eudicotyledons</taxon>
        <taxon>Gunneridae</taxon>
        <taxon>Pentapetalae</taxon>
        <taxon>rosids</taxon>
        <taxon>malvids</taxon>
        <taxon>Malvales</taxon>
        <taxon>Malvaceae</taxon>
        <taxon>Grewioideae</taxon>
        <taxon>Apeibeae</taxon>
        <taxon>Corchorus</taxon>
    </lineage>
</organism>
<evidence type="ECO:0000256" key="2">
    <source>
        <dbReference type="ARBA" id="ARBA00022670"/>
    </source>
</evidence>
<keyword evidence="12" id="KW-1185">Reference proteome</keyword>
<keyword evidence="5 7" id="KW-0720">Serine protease</keyword>
<feature type="domain" description="Subtilisin-like protease fibronectin type-III" evidence="10">
    <location>
        <begin position="638"/>
        <end position="735"/>
    </location>
</feature>
<dbReference type="GO" id="GO:0006508">
    <property type="term" value="P:proteolysis"/>
    <property type="evidence" value="ECO:0007669"/>
    <property type="project" value="UniProtKB-KW"/>
</dbReference>
<dbReference type="SUPFAM" id="SSF52743">
    <property type="entry name" value="Subtilisin-like"/>
    <property type="match status" value="1"/>
</dbReference>
<dbReference type="InterPro" id="IPR034197">
    <property type="entry name" value="Peptidases_S8_3"/>
</dbReference>
<dbReference type="PROSITE" id="PS00138">
    <property type="entry name" value="SUBTILASE_SER"/>
    <property type="match status" value="1"/>
</dbReference>
<gene>
    <name evidence="11" type="ORF">COLO4_25548</name>
</gene>
<evidence type="ECO:0008006" key="13">
    <source>
        <dbReference type="Google" id="ProtNLM"/>
    </source>
</evidence>
<comment type="caution">
    <text evidence="11">The sequence shown here is derived from an EMBL/GenBank/DDBJ whole genome shotgun (WGS) entry which is preliminary data.</text>
</comment>
<evidence type="ECO:0000256" key="1">
    <source>
        <dbReference type="ARBA" id="ARBA00011073"/>
    </source>
</evidence>
<dbReference type="AlphaFoldDB" id="A0A1R3I1M9"/>
<sequence length="740" mass="79763">MAFFLLCSLVEQQKRLVLNLMPIPRQYFLSFFCQSYIVYMGDRPSDEISTSFLHTNLLQAAFGSDVAATKSVRYTYQRSFSGIVIDLTEEEAAKMAEMDGVVSLFPNEKKHLHTTRSWNFLGLSEQVKRSPSEGDIIIGVLDTGIWPESNSFNDKGLGPPPKKWKGTCKSNNITCNNKIIGAKYYNSDNLFSDGEFRSPRDTDGHGTHTASIAAGRVVNRASLYGLASGKARGGVPSARIAVYKICWVFGCSDADILAAFDDAIADGVDIISLSVGASFAKEYFREPISIGAYHAMKKGILTVTSAGNDGPIHSSIANIAPWSISVAASTMDRKFLTKVKLGNNKVYEGLSVNPFDLKNKMYPLIYGADAANTSSDMSSRAKYCMTDSLDSNLVKGKIVLCDLVGSGFGALNAGAVGTLMRDQYPFVFAKSFPLPASAFELVDGNQIFSYINTTSAPTATIYKSTEGIDTLAPYVHTFSSRGPNPITPDLLKPDLAAPGDNILAAWTLGSSITGVEGDNRIVPFNIISGTSMACPHVSASAAYVKSFHPSWSPAAIQSALMTTALPMNSGINLEAEFAYGSGQVNPVKAVNPGLVYDAEEIDYIKFLCGQGYSTRLLRLVTRDNATCSDEAANATVWDLNYPSFALSTSPSEALRHSFKRTVTNVGSPMSTYRAIVAAPIGLIKIQVTPSVLSFTSVGQKLSFELIIEGKLDKSLVSASLEWDDGEHKVRSPVIVFGSIP</sequence>
<dbReference type="PRINTS" id="PR00723">
    <property type="entry name" value="SUBTILISIN"/>
</dbReference>
<dbReference type="CDD" id="cd02120">
    <property type="entry name" value="PA_subtilisin_like"/>
    <property type="match status" value="1"/>
</dbReference>
<dbReference type="Gene3D" id="3.30.70.80">
    <property type="entry name" value="Peptidase S8 propeptide/proteinase inhibitor I9"/>
    <property type="match status" value="1"/>
</dbReference>
<dbReference type="CDD" id="cd04852">
    <property type="entry name" value="Peptidases_S8_3"/>
    <property type="match status" value="1"/>
</dbReference>
<evidence type="ECO:0000256" key="3">
    <source>
        <dbReference type="ARBA" id="ARBA00022729"/>
    </source>
</evidence>
<keyword evidence="2 7" id="KW-0645">Protease</keyword>
<evidence type="ECO:0000256" key="7">
    <source>
        <dbReference type="PROSITE-ProRule" id="PRU01240"/>
    </source>
</evidence>
<evidence type="ECO:0000259" key="9">
    <source>
        <dbReference type="Pfam" id="PF05922"/>
    </source>
</evidence>
<dbReference type="Gene3D" id="2.60.40.2310">
    <property type="match status" value="1"/>
</dbReference>
<feature type="domain" description="Inhibitor I9" evidence="9">
    <location>
        <begin position="35"/>
        <end position="113"/>
    </location>
</feature>
<accession>A0A1R3I1M9</accession>
<protein>
    <recommendedName>
        <fullName evidence="13">Peptidase S8/S53 domain-containing protein</fullName>
    </recommendedName>
</protein>
<dbReference type="Gene3D" id="3.40.50.200">
    <property type="entry name" value="Peptidase S8/S53 domain"/>
    <property type="match status" value="1"/>
</dbReference>
<dbReference type="Pfam" id="PF05922">
    <property type="entry name" value="Inhibitor_I9"/>
    <property type="match status" value="1"/>
</dbReference>
<dbReference type="Pfam" id="PF00082">
    <property type="entry name" value="Peptidase_S8"/>
    <property type="match status" value="1"/>
</dbReference>
<evidence type="ECO:0000313" key="11">
    <source>
        <dbReference type="EMBL" id="OMO76494.1"/>
    </source>
</evidence>
<keyword evidence="4 7" id="KW-0378">Hydrolase</keyword>
<evidence type="ECO:0000256" key="5">
    <source>
        <dbReference type="ARBA" id="ARBA00022825"/>
    </source>
</evidence>
<proteinExistence type="inferred from homology"/>
<evidence type="ECO:0000313" key="12">
    <source>
        <dbReference type="Proteomes" id="UP000187203"/>
    </source>
</evidence>
<dbReference type="Pfam" id="PF17766">
    <property type="entry name" value="fn3_6"/>
    <property type="match status" value="1"/>
</dbReference>
<evidence type="ECO:0000256" key="6">
    <source>
        <dbReference type="PIRSR" id="PIRSR615500-1"/>
    </source>
</evidence>
<dbReference type="PROSITE" id="PS51892">
    <property type="entry name" value="SUBTILASE"/>
    <property type="match status" value="1"/>
</dbReference>
<dbReference type="InterPro" id="IPR000209">
    <property type="entry name" value="Peptidase_S8/S53_dom"/>
</dbReference>
<dbReference type="InterPro" id="IPR041469">
    <property type="entry name" value="Subtilisin-like_FN3"/>
</dbReference>
<dbReference type="PANTHER" id="PTHR10795">
    <property type="entry name" value="PROPROTEIN CONVERTASE SUBTILISIN/KEXIN"/>
    <property type="match status" value="1"/>
</dbReference>
<feature type="domain" description="Peptidase S8/S53" evidence="8">
    <location>
        <begin position="135"/>
        <end position="581"/>
    </location>
</feature>
<dbReference type="InterPro" id="IPR037045">
    <property type="entry name" value="S8pro/Inhibitor_I9_sf"/>
</dbReference>
<keyword evidence="3" id="KW-0732">Signal</keyword>
<dbReference type="GO" id="GO:0004252">
    <property type="term" value="F:serine-type endopeptidase activity"/>
    <property type="evidence" value="ECO:0007669"/>
    <property type="project" value="UniProtKB-UniRule"/>
</dbReference>
<comment type="similarity">
    <text evidence="1 7">Belongs to the peptidase S8 family.</text>
</comment>
<dbReference type="FunFam" id="3.40.50.200:FF:000006">
    <property type="entry name" value="Subtilisin-like protease SBT1.5"/>
    <property type="match status" value="1"/>
</dbReference>
<evidence type="ECO:0000259" key="8">
    <source>
        <dbReference type="Pfam" id="PF00082"/>
    </source>
</evidence>
<dbReference type="InterPro" id="IPR045051">
    <property type="entry name" value="SBT"/>
</dbReference>
<dbReference type="InterPro" id="IPR036852">
    <property type="entry name" value="Peptidase_S8/S53_dom_sf"/>
</dbReference>
<dbReference type="STRING" id="93759.A0A1R3I1M9"/>
<dbReference type="InterPro" id="IPR010259">
    <property type="entry name" value="S8pro/Inhibitor_I9"/>
</dbReference>
<dbReference type="OrthoDB" id="206201at2759"/>